<reference evidence="8" key="1">
    <citation type="submission" date="2025-08" db="UniProtKB">
        <authorList>
            <consortium name="Ensembl"/>
        </authorList>
    </citation>
    <scope>IDENTIFICATION</scope>
</reference>
<feature type="domain" description="KIND" evidence="7">
    <location>
        <begin position="498"/>
        <end position="662"/>
    </location>
</feature>
<dbReference type="SUPFAM" id="SSF56112">
    <property type="entry name" value="Protein kinase-like (PK-like)"/>
    <property type="match status" value="1"/>
</dbReference>
<evidence type="ECO:0000256" key="1">
    <source>
        <dbReference type="ARBA" id="ARBA00022658"/>
    </source>
</evidence>
<feature type="region of interest" description="Disordered" evidence="4">
    <location>
        <begin position="461"/>
        <end position="486"/>
    </location>
</feature>
<dbReference type="Gene3D" id="1.10.510.10">
    <property type="entry name" value="Transferase(Phosphotransferase) domain 1"/>
    <property type="match status" value="2"/>
</dbReference>
<name>A0A8C5PM41_9ANUR</name>
<evidence type="ECO:0000313" key="8">
    <source>
        <dbReference type="Ensembl" id="ENSLLEP00000024718.1"/>
    </source>
</evidence>
<dbReference type="Pfam" id="PF16474">
    <property type="entry name" value="KIND"/>
    <property type="match status" value="1"/>
</dbReference>
<dbReference type="CDD" id="cd06224">
    <property type="entry name" value="REM"/>
    <property type="match status" value="1"/>
</dbReference>
<evidence type="ECO:0000259" key="7">
    <source>
        <dbReference type="PROSITE" id="PS51377"/>
    </source>
</evidence>
<dbReference type="InterPro" id="IPR036964">
    <property type="entry name" value="RASGEF_cat_dom_sf"/>
</dbReference>
<keyword evidence="9" id="KW-1185">Reference proteome</keyword>
<feature type="region of interest" description="Disordered" evidence="4">
    <location>
        <begin position="763"/>
        <end position="801"/>
    </location>
</feature>
<dbReference type="OrthoDB" id="10254377at2759"/>
<dbReference type="PANTHER" id="PTHR21560:SF0">
    <property type="entry name" value="KINASE NON-CATALYTIC C-LOBE DOMAIN-CONTAINING PROTEIN 1"/>
    <property type="match status" value="1"/>
</dbReference>
<dbReference type="PROSITE" id="PS50009">
    <property type="entry name" value="RASGEF_CAT"/>
    <property type="match status" value="1"/>
</dbReference>
<dbReference type="PROSITE" id="PS50212">
    <property type="entry name" value="RASGEF_NTER"/>
    <property type="match status" value="1"/>
</dbReference>
<dbReference type="Gene3D" id="1.10.840.10">
    <property type="entry name" value="Ras guanine-nucleotide exchange factors catalytic domain"/>
    <property type="match status" value="1"/>
</dbReference>
<feature type="region of interest" description="Disordered" evidence="4">
    <location>
        <begin position="337"/>
        <end position="381"/>
    </location>
</feature>
<dbReference type="GeneTree" id="ENSGT00390000011408"/>
<dbReference type="GO" id="GO:0032045">
    <property type="term" value="C:guanyl-nucleotide exchange factor complex"/>
    <property type="evidence" value="ECO:0007669"/>
    <property type="project" value="TreeGrafter"/>
</dbReference>
<dbReference type="InterPro" id="IPR000651">
    <property type="entry name" value="Ras-like_Gua-exchang_fac_N"/>
</dbReference>
<dbReference type="GO" id="GO:0005085">
    <property type="term" value="F:guanyl-nucleotide exchange factor activity"/>
    <property type="evidence" value="ECO:0007669"/>
    <property type="project" value="UniProtKB-KW"/>
</dbReference>
<accession>A0A8C5PM41</accession>
<proteinExistence type="predicted"/>
<dbReference type="InterPro" id="IPR029899">
    <property type="entry name" value="KNDC1"/>
</dbReference>
<evidence type="ECO:0000256" key="2">
    <source>
        <dbReference type="ARBA" id="ARBA00022737"/>
    </source>
</evidence>
<feature type="region of interest" description="Disordered" evidence="4">
    <location>
        <begin position="1129"/>
        <end position="1151"/>
    </location>
</feature>
<dbReference type="GO" id="GO:0007264">
    <property type="term" value="P:small GTPase-mediated signal transduction"/>
    <property type="evidence" value="ECO:0007669"/>
    <property type="project" value="InterPro"/>
</dbReference>
<dbReference type="PROSITE" id="PS51377">
    <property type="entry name" value="KIND"/>
    <property type="match status" value="2"/>
</dbReference>
<dbReference type="SMART" id="SM00147">
    <property type="entry name" value="RasGEF"/>
    <property type="match status" value="1"/>
</dbReference>
<feature type="compositionally biased region" description="Low complexity" evidence="4">
    <location>
        <begin position="1859"/>
        <end position="1870"/>
    </location>
</feature>
<dbReference type="SMART" id="SM00750">
    <property type="entry name" value="KIND"/>
    <property type="match status" value="2"/>
</dbReference>
<dbReference type="InterPro" id="IPR011009">
    <property type="entry name" value="Kinase-like_dom_sf"/>
</dbReference>
<evidence type="ECO:0000259" key="5">
    <source>
        <dbReference type="PROSITE" id="PS50009"/>
    </source>
</evidence>
<gene>
    <name evidence="8" type="primary">KNDC1</name>
</gene>
<dbReference type="SUPFAM" id="SSF48366">
    <property type="entry name" value="Ras GEF"/>
    <property type="match status" value="1"/>
</dbReference>
<evidence type="ECO:0000259" key="6">
    <source>
        <dbReference type="PROSITE" id="PS50212"/>
    </source>
</evidence>
<evidence type="ECO:0000256" key="3">
    <source>
        <dbReference type="PROSITE-ProRule" id="PRU00168"/>
    </source>
</evidence>
<dbReference type="InterPro" id="IPR011019">
    <property type="entry name" value="KIND_dom"/>
</dbReference>
<dbReference type="Gene3D" id="1.20.870.10">
    <property type="entry name" value="Son of sevenless (SoS) protein Chain: S domain 1"/>
    <property type="match status" value="1"/>
</dbReference>
<dbReference type="Ensembl" id="ENSLLET00000025664.1">
    <property type="protein sequence ID" value="ENSLLEP00000024718.1"/>
    <property type="gene ID" value="ENSLLEG00000015708.1"/>
</dbReference>
<dbReference type="PANTHER" id="PTHR21560">
    <property type="entry name" value="VERY KIND PROTEIN"/>
    <property type="match status" value="1"/>
</dbReference>
<organism evidence="8 9">
    <name type="scientific">Leptobrachium leishanense</name>
    <name type="common">Leishan spiny toad</name>
    <dbReference type="NCBI Taxonomy" id="445787"/>
    <lineage>
        <taxon>Eukaryota</taxon>
        <taxon>Metazoa</taxon>
        <taxon>Chordata</taxon>
        <taxon>Craniata</taxon>
        <taxon>Vertebrata</taxon>
        <taxon>Euteleostomi</taxon>
        <taxon>Amphibia</taxon>
        <taxon>Batrachia</taxon>
        <taxon>Anura</taxon>
        <taxon>Pelobatoidea</taxon>
        <taxon>Megophryidae</taxon>
        <taxon>Leptobrachium</taxon>
    </lineage>
</organism>
<dbReference type="FunFam" id="1.10.510.10:FF:000529">
    <property type="entry name" value="Kinase non-catalytic C-lobe domain-containing 1"/>
    <property type="match status" value="1"/>
</dbReference>
<sequence length="1892" mass="210976">MEETEEVDEFYEEAEEDCAKELYEFQPLPTLLEDEENVSLADILSLRDNCLTEQDIWAICLECCNSMKSISHSAIFQTLCITPDTLAFNTNGNICFMEQLSDDPEGDFVPPEFDLTGNTLEAHIYSLGATLKAAIEFIVEPELETEMCQDLRTMLDLMQQENPADRPDTESIISLCEAKLGSPSSSVICRNLSSIGRRVLSIESVSALQDGLENLWKGIDKIDKSLKEQSGENTPNSISSVTENASSLYPNFCHSFLASCELEHQNGWREPSIRLEKPCAALRSSPFLNPIKKGKGDRAQPFYLEKYENCEKGKVDNEMSRLSLKRHCRNKTHSVANMSEKRSFSPSPPTVGKATLKSWPSMPSCLSPNEDNEDEDPAINGDQAKSRHVCFVNSNDSLFSNIPVPKHRNCNSPLGRSEFHSQVSYENLVAALAEEKPHSRHIDKPVALESYPSVDESLSEKLSPVPVHPEDATFVSRPNNSPDQCSDIEEENEEQEWISLKDVLLHYGQPLKEEELWALCQECLSTLQTYIDFPGILCLESVLVDQTGEVLFVPRPNEEPYDAFCVPPEYDPQSMGTEKACIYGIAAILWSAAKLNFPSNHKLALPKKLKRFLLHMAKRDSDERPNLAEALQICRNYLLPRDIDSKCVWAGLHQLTYRPSLKSAFEEASTLEEPSDFSDSSPGFVPVSADSKLKAVKGPVPLKGYTKLPAAFTSAATHFKPIILTQNADNCSEKNTYSSPCAKVFGDVDEKDPLGEDISVTDVEDNATDQTSGNQSTVIASTAQSSDKQVPVTSDSLSDRKENLSSAASSISSSSSTLRSSPFVNNYLLKQDPKTGSLKLVRVQLSIPDHLHSVTLQSEPATQCLGTMYAPNSGSETNENIGNLKNCETLSISALTNGNESHAKANEIMGELPFFNGALTSSSDDALTLQAVNNGEIKAAVSQVNTSNGESPTKRTLCSPLQKVVQLIRDEFAFDGYLENGIEDLAMGEYIFSLEGLQYTTFCGAICEKFCDLYWDDQLLEKLFQVVNRKSPSSAKTNPKDTSQQCIPTQMLTRVQIKSRKSRKHDQVSGNDHIDVPNTSDVLTPKKEASVASQRPLTAFSSGTETQVVAGGCRSSSFDEVDMTAFLHETSERDQRSQSSNGTKQFEEDGKHRKLSGCNRYCLSPDFTEDQDDNLEDSTVRYRDGSQIMSISPDELYKCSVGWGSAFFGDQLFDSEVHRYVEFLGRQKDTCSESIEAKRLELEQQLMIETKNYRKTIKLYQNSLLKGKRNKGSDVKELLPKLKGHLEEMKTKVQFLELCRKLLQVSYAEQWSVEPHVLPAISIVSSQERELASDDNTSFLLTFNQKGKASHSSSSKGLQAGTPLGLITHLYSCNSFQDGYVQQFFYTFRYFCSQEDLLQFFVEQINKSFPRGEKDSSPLDEKIYYRSLVLLQTWIEDCWHVDFSTNPDLLDKLEDLICSQVLPRDEYGDYLLSLLQEVSNRKYTLSSPSFSAGDKKEDTKSLHSLCTKLSDDNVSRKSFNWKMSKGNGSSVFHQKDKCYTIASALPRPCYPGATEDFSLSYVKAEDDGTYSIYECSVQQISSQLTLIQEEMFQKCHPVHFLNSRALGVKDKSTNVPKSTLAEKLPSDIYSLFLLNCTQDKYLLQLLRFADNVSSWVSAEIVTSATSKLQATVLTKFLLVAKFCYEQRDFASAVQILGGLENLIVRQLPAWKSLPSKVCDILEELKAVEVFLKSDSLCLMKGDRFRTLPTLPSAYLLAMHIQQLETGGFTMANGAFKWNKLRNIAKVVSQVHAFQEIPYSFAPDPELQIYLRQRVALFRDTDISALAAANDTNFHHVPSEKHSLGGAFPKRTSIKGAKQSPPAISTTPISSPHHEERGEASFGLSFSLLAGAE</sequence>
<dbReference type="GO" id="GO:0048814">
    <property type="term" value="P:regulation of dendrite morphogenesis"/>
    <property type="evidence" value="ECO:0007669"/>
    <property type="project" value="TreeGrafter"/>
</dbReference>
<evidence type="ECO:0000313" key="9">
    <source>
        <dbReference type="Proteomes" id="UP000694569"/>
    </source>
</evidence>
<feature type="region of interest" description="Disordered" evidence="4">
    <location>
        <begin position="1058"/>
        <end position="1082"/>
    </location>
</feature>
<feature type="domain" description="Ras-GEF" evidence="5">
    <location>
        <begin position="1576"/>
        <end position="1827"/>
    </location>
</feature>
<dbReference type="Proteomes" id="UP000694569">
    <property type="component" value="Unplaced"/>
</dbReference>
<feature type="compositionally biased region" description="Polar residues" evidence="4">
    <location>
        <begin position="768"/>
        <end position="796"/>
    </location>
</feature>
<dbReference type="InterPro" id="IPR023578">
    <property type="entry name" value="Ras_GEF_dom_sf"/>
</dbReference>
<dbReference type="GO" id="GO:0043025">
    <property type="term" value="C:neuronal cell body"/>
    <property type="evidence" value="ECO:0007669"/>
    <property type="project" value="TreeGrafter"/>
</dbReference>
<dbReference type="GO" id="GO:0030425">
    <property type="term" value="C:dendrite"/>
    <property type="evidence" value="ECO:0007669"/>
    <property type="project" value="TreeGrafter"/>
</dbReference>
<dbReference type="FunFam" id="1.10.840.10:FF:000013">
    <property type="entry name" value="Kinase non-catalytic C-lobe domain-containing 1"/>
    <property type="match status" value="1"/>
</dbReference>
<keyword evidence="2" id="KW-0677">Repeat</keyword>
<feature type="domain" description="N-terminal Ras-GEF" evidence="6">
    <location>
        <begin position="1354"/>
        <end position="1483"/>
    </location>
</feature>
<dbReference type="Pfam" id="PF00617">
    <property type="entry name" value="RasGEF"/>
    <property type="match status" value="1"/>
</dbReference>
<keyword evidence="1 3" id="KW-0344">Guanine-nucleotide releasing factor</keyword>
<feature type="region of interest" description="Disordered" evidence="4">
    <location>
        <begin position="1839"/>
        <end position="1877"/>
    </location>
</feature>
<reference evidence="8" key="2">
    <citation type="submission" date="2025-09" db="UniProtKB">
        <authorList>
            <consortium name="Ensembl"/>
        </authorList>
    </citation>
    <scope>IDENTIFICATION</scope>
</reference>
<protein>
    <submittedName>
        <fullName evidence="8">Kinase non-catalytic C-lobe domain containing 1</fullName>
    </submittedName>
</protein>
<feature type="domain" description="KIND" evidence="7">
    <location>
        <begin position="38"/>
        <end position="218"/>
    </location>
</feature>
<evidence type="ECO:0000256" key="4">
    <source>
        <dbReference type="SAM" id="MobiDB-lite"/>
    </source>
</evidence>
<dbReference type="InterPro" id="IPR001895">
    <property type="entry name" value="RASGEF_cat_dom"/>
</dbReference>
<dbReference type="Pfam" id="PF00618">
    <property type="entry name" value="RasGEF_N"/>
    <property type="match status" value="1"/>
</dbReference>